<feature type="chain" id="PRO_5046352341" description="Secreted protein" evidence="1">
    <location>
        <begin position="21"/>
        <end position="105"/>
    </location>
</feature>
<keyword evidence="3" id="KW-1185">Reference proteome</keyword>
<gene>
    <name evidence="2" type="ORF">Q8W34_17355</name>
</gene>
<proteinExistence type="predicted"/>
<keyword evidence="1" id="KW-0732">Signal</keyword>
<accession>A0ABT9FI19</accession>
<sequence>MKLKLAIAALCITLSTTTSASIMEAKDLNGSERPGIVLVDILKPIISPPNQMIAKIDNDKIKSNLVDSLEKNIKSLCGGYFGLTTKCSISRGTSKQQNTALFAPN</sequence>
<reference evidence="2" key="1">
    <citation type="submission" date="2023-07" db="EMBL/GenBank/DDBJ databases">
        <title>Genome content predicts the carbon catabolic preferences of heterotrophic bacteria.</title>
        <authorList>
            <person name="Gralka M."/>
        </authorList>
    </citation>
    <scope>NUCLEOTIDE SEQUENCE</scope>
    <source>
        <strain evidence="2">4G09</strain>
    </source>
</reference>
<evidence type="ECO:0000313" key="2">
    <source>
        <dbReference type="EMBL" id="MDP2566417.1"/>
    </source>
</evidence>
<organism evidence="2 3">
    <name type="scientific">Pseudoalteromonas marina</name>
    <dbReference type="NCBI Taxonomy" id="267375"/>
    <lineage>
        <taxon>Bacteria</taxon>
        <taxon>Pseudomonadati</taxon>
        <taxon>Pseudomonadota</taxon>
        <taxon>Gammaproteobacteria</taxon>
        <taxon>Alteromonadales</taxon>
        <taxon>Pseudoalteromonadaceae</taxon>
        <taxon>Pseudoalteromonas</taxon>
    </lineage>
</organism>
<comment type="caution">
    <text evidence="2">The sequence shown here is derived from an EMBL/GenBank/DDBJ whole genome shotgun (WGS) entry which is preliminary data.</text>
</comment>
<name>A0ABT9FI19_9GAMM</name>
<evidence type="ECO:0000256" key="1">
    <source>
        <dbReference type="SAM" id="SignalP"/>
    </source>
</evidence>
<evidence type="ECO:0000313" key="3">
    <source>
        <dbReference type="Proteomes" id="UP001177212"/>
    </source>
</evidence>
<dbReference type="Proteomes" id="UP001177212">
    <property type="component" value="Unassembled WGS sequence"/>
</dbReference>
<evidence type="ECO:0008006" key="4">
    <source>
        <dbReference type="Google" id="ProtNLM"/>
    </source>
</evidence>
<dbReference type="EMBL" id="JAUYVT010000020">
    <property type="protein sequence ID" value="MDP2566417.1"/>
    <property type="molecule type" value="Genomic_DNA"/>
</dbReference>
<feature type="signal peptide" evidence="1">
    <location>
        <begin position="1"/>
        <end position="20"/>
    </location>
</feature>
<protein>
    <recommendedName>
        <fullName evidence="4">Secreted protein</fullName>
    </recommendedName>
</protein>
<dbReference type="RefSeq" id="WP_305473037.1">
    <property type="nucleotide sequence ID" value="NZ_JAUYVT010000020.1"/>
</dbReference>